<evidence type="ECO:0000313" key="2">
    <source>
        <dbReference type="Proteomes" id="UP000027222"/>
    </source>
</evidence>
<keyword evidence="2" id="KW-1185">Reference proteome</keyword>
<sequence>MVSTFISSSRPRQPRMLHCTAAREFRSDYFRIATASASVLSFFPLTSFLRSSSLAASPQAHVSTISQTRGVNGVDYLPSVSDRY</sequence>
<proteinExistence type="predicted"/>
<reference evidence="2" key="1">
    <citation type="journal article" date="2014" name="Proc. Natl. Acad. Sci. U.S.A.">
        <title>Extensive sampling of basidiomycete genomes demonstrates inadequacy of the white-rot/brown-rot paradigm for wood decay fungi.</title>
        <authorList>
            <person name="Riley R."/>
            <person name="Salamov A.A."/>
            <person name="Brown D.W."/>
            <person name="Nagy L.G."/>
            <person name="Floudas D."/>
            <person name="Held B.W."/>
            <person name="Levasseur A."/>
            <person name="Lombard V."/>
            <person name="Morin E."/>
            <person name="Otillar R."/>
            <person name="Lindquist E.A."/>
            <person name="Sun H."/>
            <person name="LaButti K.M."/>
            <person name="Schmutz J."/>
            <person name="Jabbour D."/>
            <person name="Luo H."/>
            <person name="Baker S.E."/>
            <person name="Pisabarro A.G."/>
            <person name="Walton J.D."/>
            <person name="Blanchette R.A."/>
            <person name="Henrissat B."/>
            <person name="Martin F."/>
            <person name="Cullen D."/>
            <person name="Hibbett D.S."/>
            <person name="Grigoriev I.V."/>
        </authorList>
    </citation>
    <scope>NUCLEOTIDE SEQUENCE [LARGE SCALE GENOMIC DNA]</scope>
    <source>
        <strain evidence="2">CBS 339.88</strain>
    </source>
</reference>
<dbReference type="EMBL" id="KL142368">
    <property type="protein sequence ID" value="KDR84571.1"/>
    <property type="molecule type" value="Genomic_DNA"/>
</dbReference>
<evidence type="ECO:0000313" key="1">
    <source>
        <dbReference type="EMBL" id="KDR84571.1"/>
    </source>
</evidence>
<dbReference type="HOGENOM" id="CLU_2527610_0_0_1"/>
<accession>A0A067TN37</accession>
<name>A0A067TN37_GALM3</name>
<protein>
    <submittedName>
        <fullName evidence="1">Uncharacterized protein</fullName>
    </submittedName>
</protein>
<gene>
    <name evidence="1" type="ORF">GALMADRAFT_717899</name>
</gene>
<dbReference type="Proteomes" id="UP000027222">
    <property type="component" value="Unassembled WGS sequence"/>
</dbReference>
<organism evidence="1 2">
    <name type="scientific">Galerina marginata (strain CBS 339.88)</name>
    <dbReference type="NCBI Taxonomy" id="685588"/>
    <lineage>
        <taxon>Eukaryota</taxon>
        <taxon>Fungi</taxon>
        <taxon>Dikarya</taxon>
        <taxon>Basidiomycota</taxon>
        <taxon>Agaricomycotina</taxon>
        <taxon>Agaricomycetes</taxon>
        <taxon>Agaricomycetidae</taxon>
        <taxon>Agaricales</taxon>
        <taxon>Agaricineae</taxon>
        <taxon>Strophariaceae</taxon>
        <taxon>Galerina</taxon>
    </lineage>
</organism>
<dbReference type="AlphaFoldDB" id="A0A067TN37"/>